<comment type="caution">
    <text evidence="1">The sequence shown here is derived from an EMBL/GenBank/DDBJ whole genome shotgun (WGS) entry which is preliminary data.</text>
</comment>
<dbReference type="Proteomes" id="UP000179807">
    <property type="component" value="Unassembled WGS sequence"/>
</dbReference>
<keyword evidence="2" id="KW-1185">Reference proteome</keyword>
<dbReference type="Gene3D" id="2.60.120.260">
    <property type="entry name" value="Galactose-binding domain-like"/>
    <property type="match status" value="1"/>
</dbReference>
<dbReference type="VEuPathDB" id="TrichDB:TRFO_05596"/>
<organism evidence="1 2">
    <name type="scientific">Tritrichomonas foetus</name>
    <dbReference type="NCBI Taxonomy" id="1144522"/>
    <lineage>
        <taxon>Eukaryota</taxon>
        <taxon>Metamonada</taxon>
        <taxon>Parabasalia</taxon>
        <taxon>Tritrichomonadida</taxon>
        <taxon>Tritrichomonadidae</taxon>
        <taxon>Tritrichomonas</taxon>
    </lineage>
</organism>
<dbReference type="InterPro" id="IPR008979">
    <property type="entry name" value="Galactose-bd-like_sf"/>
</dbReference>
<accession>A0A1J4KAB9</accession>
<evidence type="ECO:0000313" key="2">
    <source>
        <dbReference type="Proteomes" id="UP000179807"/>
    </source>
</evidence>
<dbReference type="RefSeq" id="XP_068359533.1">
    <property type="nucleotide sequence ID" value="XM_068492588.1"/>
</dbReference>
<evidence type="ECO:0000313" key="1">
    <source>
        <dbReference type="EMBL" id="OHT06397.1"/>
    </source>
</evidence>
<dbReference type="AlphaFoldDB" id="A0A1J4KAB9"/>
<protein>
    <submittedName>
        <fullName evidence="1">Uncharacterized protein</fullName>
    </submittedName>
</protein>
<sequence length="493" mass="58467">MEGKKIDFILNLTNIKNVPLNKYQKDFTFVVNGKKYQTNRFIADLLSPKIAQFHYIDESIEEYHLTTQQQGDFEQFIKLVDFEHNFYSETEINFFRELFIELGNDEYFNLNSQFCELITIHNVFSRIRNKLLLSSKSLTSTNPSINQSTFTGIENEITFISEHFYQIMNQGEEREEKETGKDVINENITIFGIDILEMILQNDNLKLYDEDSLFNFILTIVETNDQYSICEFIRLLENIQFEYLSHESIEKFISIFELEYLNEKIWLSICQRLLLTPKQEFLHKKDYNNPNQDKNGNQNQNRYIIKPMNTINISYKNTINEGLFHYLRQKCSRDPHDCGLVTVTSSSIINNSSNYQPENSINPFDDDSHMFYSKNQPNQWICYEFHDFQFKLSKYQIRSFNGGPNNYHLKSWVLETSNDGQTWHEIDRQTNNSLLRGQKNHSTFDINSPTLSSSSTDFFKFIQLRQIDQNWYGTNYLIFNSIEFYGEILESIS</sequence>
<proteinExistence type="predicted"/>
<dbReference type="SUPFAM" id="SSF49785">
    <property type="entry name" value="Galactose-binding domain-like"/>
    <property type="match status" value="1"/>
</dbReference>
<name>A0A1J4KAB9_9EUKA</name>
<dbReference type="EMBL" id="MLAK01000727">
    <property type="protein sequence ID" value="OHT06397.1"/>
    <property type="molecule type" value="Genomic_DNA"/>
</dbReference>
<dbReference type="GeneID" id="94827292"/>
<reference evidence="1" key="1">
    <citation type="submission" date="2016-10" db="EMBL/GenBank/DDBJ databases">
        <authorList>
            <person name="Benchimol M."/>
            <person name="Almeida L.G."/>
            <person name="Vasconcelos A.T."/>
            <person name="Perreira-Neves A."/>
            <person name="Rosa I.A."/>
            <person name="Tasca T."/>
            <person name="Bogo M.R."/>
            <person name="de Souza W."/>
        </authorList>
    </citation>
    <scope>NUCLEOTIDE SEQUENCE [LARGE SCALE GENOMIC DNA]</scope>
    <source>
        <strain evidence="1">K</strain>
    </source>
</reference>
<gene>
    <name evidence="1" type="ORF">TRFO_05596</name>
</gene>